<proteinExistence type="predicted"/>
<dbReference type="Proteomes" id="UP000238523">
    <property type="component" value="Chromosome"/>
</dbReference>
<name>A0A2K9Z9U4_RHILE</name>
<sequence>MTWFSWKPGASWKRAAPEQSSVRRSANAPNVSSRRSTPPILTISELEHEAEKCERFSDDIMLYFFDLDPDSDFRPTWPKIIRI</sequence>
<organism evidence="2 3">
    <name type="scientific">Rhizobium leguminosarum</name>
    <dbReference type="NCBI Taxonomy" id="384"/>
    <lineage>
        <taxon>Bacteria</taxon>
        <taxon>Pseudomonadati</taxon>
        <taxon>Pseudomonadota</taxon>
        <taxon>Alphaproteobacteria</taxon>
        <taxon>Hyphomicrobiales</taxon>
        <taxon>Rhizobiaceae</taxon>
        <taxon>Rhizobium/Agrobacterium group</taxon>
        <taxon>Rhizobium</taxon>
    </lineage>
</organism>
<dbReference type="AlphaFoldDB" id="A0A2K9Z9U4"/>
<gene>
    <name evidence="2" type="ORF">CUJ84_Chr004656</name>
</gene>
<accession>A0A2K9Z9U4</accession>
<evidence type="ECO:0000313" key="2">
    <source>
        <dbReference type="EMBL" id="AUW44960.1"/>
    </source>
</evidence>
<reference evidence="2 3" key="1">
    <citation type="submission" date="2017-11" db="EMBL/GenBank/DDBJ databases">
        <title>Complete genome of Rhizobium leguminosarum Norway, an ineffective micro-symbiont.</title>
        <authorList>
            <person name="Hoffrichter A."/>
            <person name="Liang J."/>
            <person name="Brachmann A."/>
            <person name="Marin M."/>
        </authorList>
    </citation>
    <scope>NUCLEOTIDE SEQUENCE [LARGE SCALE GENOMIC DNA]</scope>
    <source>
        <strain evidence="2 3">Norway</strain>
    </source>
</reference>
<evidence type="ECO:0000256" key="1">
    <source>
        <dbReference type="SAM" id="MobiDB-lite"/>
    </source>
</evidence>
<evidence type="ECO:0000313" key="3">
    <source>
        <dbReference type="Proteomes" id="UP000238523"/>
    </source>
</evidence>
<protein>
    <submittedName>
        <fullName evidence="2">Uncharacterized protein</fullName>
    </submittedName>
</protein>
<feature type="region of interest" description="Disordered" evidence="1">
    <location>
        <begin position="14"/>
        <end position="36"/>
    </location>
</feature>
<feature type="compositionally biased region" description="Polar residues" evidence="1">
    <location>
        <begin position="18"/>
        <end position="36"/>
    </location>
</feature>
<dbReference type="EMBL" id="CP025012">
    <property type="protein sequence ID" value="AUW44960.1"/>
    <property type="molecule type" value="Genomic_DNA"/>
</dbReference>